<reference evidence="2" key="1">
    <citation type="journal article" date="2005" name="Nature">
        <title>The map-based sequence of the rice genome.</title>
        <authorList>
            <consortium name="International rice genome sequencing project (IRGSP)"/>
            <person name="Matsumoto T."/>
            <person name="Wu J."/>
            <person name="Kanamori H."/>
            <person name="Katayose Y."/>
            <person name="Fujisawa M."/>
            <person name="Namiki N."/>
            <person name="Mizuno H."/>
            <person name="Yamamoto K."/>
            <person name="Antonio B.A."/>
            <person name="Baba T."/>
            <person name="Sakata K."/>
            <person name="Nagamura Y."/>
            <person name="Aoki H."/>
            <person name="Arikawa K."/>
            <person name="Arita K."/>
            <person name="Bito T."/>
            <person name="Chiden Y."/>
            <person name="Fujitsuka N."/>
            <person name="Fukunaka R."/>
            <person name="Hamada M."/>
            <person name="Harada C."/>
            <person name="Hayashi A."/>
            <person name="Hijishita S."/>
            <person name="Honda M."/>
            <person name="Hosokawa S."/>
            <person name="Ichikawa Y."/>
            <person name="Idonuma A."/>
            <person name="Iijima M."/>
            <person name="Ikeda M."/>
            <person name="Ikeno M."/>
            <person name="Ito K."/>
            <person name="Ito S."/>
            <person name="Ito T."/>
            <person name="Ito Y."/>
            <person name="Ito Y."/>
            <person name="Iwabuchi A."/>
            <person name="Kamiya K."/>
            <person name="Karasawa W."/>
            <person name="Kurita K."/>
            <person name="Katagiri S."/>
            <person name="Kikuta A."/>
            <person name="Kobayashi H."/>
            <person name="Kobayashi N."/>
            <person name="Machita K."/>
            <person name="Maehara T."/>
            <person name="Masukawa M."/>
            <person name="Mizubayashi T."/>
            <person name="Mukai Y."/>
            <person name="Nagasaki H."/>
            <person name="Nagata Y."/>
            <person name="Naito S."/>
            <person name="Nakashima M."/>
            <person name="Nakama Y."/>
            <person name="Nakamichi Y."/>
            <person name="Nakamura M."/>
            <person name="Meguro A."/>
            <person name="Negishi M."/>
            <person name="Ohta I."/>
            <person name="Ohta T."/>
            <person name="Okamoto M."/>
            <person name="Ono N."/>
            <person name="Saji S."/>
            <person name="Sakaguchi M."/>
            <person name="Sakai K."/>
            <person name="Shibata M."/>
            <person name="Shimokawa T."/>
            <person name="Song J."/>
            <person name="Takazaki Y."/>
            <person name="Terasawa K."/>
            <person name="Tsugane M."/>
            <person name="Tsuji K."/>
            <person name="Ueda S."/>
            <person name="Waki K."/>
            <person name="Yamagata H."/>
            <person name="Yamamoto M."/>
            <person name="Yamamoto S."/>
            <person name="Yamane H."/>
            <person name="Yoshiki S."/>
            <person name="Yoshihara R."/>
            <person name="Yukawa K."/>
            <person name="Zhong H."/>
            <person name="Yano M."/>
            <person name="Yuan Q."/>
            <person name="Ouyang S."/>
            <person name="Liu J."/>
            <person name="Jones K.M."/>
            <person name="Gansberger K."/>
            <person name="Moffat K."/>
            <person name="Hill J."/>
            <person name="Bera J."/>
            <person name="Fadrosh D."/>
            <person name="Jin S."/>
            <person name="Johri S."/>
            <person name="Kim M."/>
            <person name="Overton L."/>
            <person name="Reardon M."/>
            <person name="Tsitrin T."/>
            <person name="Vuong H."/>
            <person name="Weaver B."/>
            <person name="Ciecko A."/>
            <person name="Tallon L."/>
            <person name="Jackson J."/>
            <person name="Pai G."/>
            <person name="Aken S.V."/>
            <person name="Utterback T."/>
            <person name="Reidmuller S."/>
            <person name="Feldblyum T."/>
            <person name="Hsiao J."/>
            <person name="Zismann V."/>
            <person name="Iobst S."/>
            <person name="de Vazeille A.R."/>
            <person name="Buell C.R."/>
            <person name="Ying K."/>
            <person name="Li Y."/>
            <person name="Lu T."/>
            <person name="Huang Y."/>
            <person name="Zhao Q."/>
            <person name="Feng Q."/>
            <person name="Zhang L."/>
            <person name="Zhu J."/>
            <person name="Weng Q."/>
            <person name="Mu J."/>
            <person name="Lu Y."/>
            <person name="Fan D."/>
            <person name="Liu Y."/>
            <person name="Guan J."/>
            <person name="Zhang Y."/>
            <person name="Yu S."/>
            <person name="Liu X."/>
            <person name="Zhang Y."/>
            <person name="Hong G."/>
            <person name="Han B."/>
            <person name="Choisne N."/>
            <person name="Demange N."/>
            <person name="Orjeda G."/>
            <person name="Samain S."/>
            <person name="Cattolico L."/>
            <person name="Pelletier E."/>
            <person name="Couloux A."/>
            <person name="Segurens B."/>
            <person name="Wincker P."/>
            <person name="D'Hont A."/>
            <person name="Scarpelli C."/>
            <person name="Weissenbach J."/>
            <person name="Salanoubat M."/>
            <person name="Quetier F."/>
            <person name="Yu Y."/>
            <person name="Kim H.R."/>
            <person name="Rambo T."/>
            <person name="Currie J."/>
            <person name="Collura K."/>
            <person name="Luo M."/>
            <person name="Yang T."/>
            <person name="Ammiraju J.S.S."/>
            <person name="Engler F."/>
            <person name="Soderlund C."/>
            <person name="Wing R.A."/>
            <person name="Palmer L.E."/>
            <person name="de la Bastide M."/>
            <person name="Spiegel L."/>
            <person name="Nascimento L."/>
            <person name="Zutavern T."/>
            <person name="O'Shaughnessy A."/>
            <person name="Dike S."/>
            <person name="Dedhia N."/>
            <person name="Preston R."/>
            <person name="Balija V."/>
            <person name="McCombie W.R."/>
            <person name="Chow T."/>
            <person name="Chen H."/>
            <person name="Chung M."/>
            <person name="Chen C."/>
            <person name="Shaw J."/>
            <person name="Wu H."/>
            <person name="Hsiao K."/>
            <person name="Chao Y."/>
            <person name="Chu M."/>
            <person name="Cheng C."/>
            <person name="Hour A."/>
            <person name="Lee P."/>
            <person name="Lin S."/>
            <person name="Lin Y."/>
            <person name="Liou J."/>
            <person name="Liu S."/>
            <person name="Hsing Y."/>
            <person name="Raghuvanshi S."/>
            <person name="Mohanty A."/>
            <person name="Bharti A.K."/>
            <person name="Gaur A."/>
            <person name="Gupta V."/>
            <person name="Kumar D."/>
            <person name="Ravi V."/>
            <person name="Vij S."/>
            <person name="Kapur A."/>
            <person name="Khurana P."/>
            <person name="Khurana P."/>
            <person name="Khurana J.P."/>
            <person name="Tyagi A.K."/>
            <person name="Gaikwad K."/>
            <person name="Singh A."/>
            <person name="Dalal V."/>
            <person name="Srivastava S."/>
            <person name="Dixit A."/>
            <person name="Pal A.K."/>
            <person name="Ghazi I.A."/>
            <person name="Yadav M."/>
            <person name="Pandit A."/>
            <person name="Bhargava A."/>
            <person name="Sureshbabu K."/>
            <person name="Batra K."/>
            <person name="Sharma T.R."/>
            <person name="Mohapatra T."/>
            <person name="Singh N.K."/>
            <person name="Messing J."/>
            <person name="Nelson A.B."/>
            <person name="Fuks G."/>
            <person name="Kavchok S."/>
            <person name="Keizer G."/>
            <person name="Linton E."/>
            <person name="Llaca V."/>
            <person name="Song R."/>
            <person name="Tanyolac B."/>
            <person name="Young S."/>
            <person name="Ho-Il K."/>
            <person name="Hahn J.H."/>
            <person name="Sangsakoo G."/>
            <person name="Vanavichit A."/>
            <person name="de Mattos Luiz.A.T."/>
            <person name="Zimmer P.D."/>
            <person name="Malone G."/>
            <person name="Dellagostin O."/>
            <person name="de Oliveira A.C."/>
            <person name="Bevan M."/>
            <person name="Bancroft I."/>
            <person name="Minx P."/>
            <person name="Cordum H."/>
            <person name="Wilson R."/>
            <person name="Cheng Z."/>
            <person name="Jin W."/>
            <person name="Jiang J."/>
            <person name="Leong S.A."/>
            <person name="Iwama H."/>
            <person name="Gojobori T."/>
            <person name="Itoh T."/>
            <person name="Niimura Y."/>
            <person name="Fujii Y."/>
            <person name="Habara T."/>
            <person name="Sakai H."/>
            <person name="Sato Y."/>
            <person name="Wilson G."/>
            <person name="Kumar K."/>
            <person name="McCouch S."/>
            <person name="Juretic N."/>
            <person name="Hoen D."/>
            <person name="Wright S."/>
            <person name="Bruskiewich R."/>
            <person name="Bureau T."/>
            <person name="Miyao A."/>
            <person name="Hirochika H."/>
            <person name="Nishikawa T."/>
            <person name="Kadowaki K."/>
            <person name="Sugiura M."/>
            <person name="Burr B."/>
            <person name="Sasaki T."/>
        </authorList>
    </citation>
    <scope>NUCLEOTIDE SEQUENCE [LARGE SCALE GENOMIC DNA]</scope>
    <source>
        <strain evidence="2">cv. Nipponbare</strain>
    </source>
</reference>
<reference evidence="1 2" key="3">
    <citation type="journal article" date="2013" name="Rice">
        <title>Improvement of the Oryza sativa Nipponbare reference genome using next generation sequence and optical map data.</title>
        <authorList>
            <person name="Kawahara Y."/>
            <person name="de la Bastide M."/>
            <person name="Hamilton J.P."/>
            <person name="Kanamori H."/>
            <person name="McCombie W.R."/>
            <person name="Ouyang S."/>
            <person name="Schwartz D.C."/>
            <person name="Tanaka T."/>
            <person name="Wu J."/>
            <person name="Zhou S."/>
            <person name="Childs K.L."/>
            <person name="Davidson R.M."/>
            <person name="Lin H."/>
            <person name="Quesada-Ocampo L."/>
            <person name="Vaillancourt B."/>
            <person name="Sakai H."/>
            <person name="Lee S.S."/>
            <person name="Kim J."/>
            <person name="Numa H."/>
            <person name="Itoh T."/>
            <person name="Buell C.R."/>
            <person name="Matsumoto T."/>
        </authorList>
    </citation>
    <scope>NUCLEOTIDE SEQUENCE [LARGE SCALE GENOMIC DNA]</scope>
    <source>
        <strain evidence="2">cv. Nipponbare</strain>
    </source>
</reference>
<accession>A0A0P0X180</accession>
<evidence type="ECO:0000313" key="1">
    <source>
        <dbReference type="EMBL" id="BAS99622.1"/>
    </source>
</evidence>
<dbReference type="EMBL" id="AP014962">
    <property type="protein sequence ID" value="BAS99622.1"/>
    <property type="molecule type" value="Genomic_DNA"/>
</dbReference>
<dbReference type="ExpressionAtlas" id="A0A0P0X180">
    <property type="expression patterns" value="baseline and differential"/>
</dbReference>
<dbReference type="Gramene" id="Os06t0728300-01">
    <property type="protein sequence ID" value="Os06t0728300-01"/>
    <property type="gene ID" value="Os06g0728300"/>
</dbReference>
<evidence type="ECO:0000313" key="2">
    <source>
        <dbReference type="Proteomes" id="UP000059680"/>
    </source>
</evidence>
<name>A0A0P0X180_ORYSJ</name>
<dbReference type="OMA" id="LMPRMAP"/>
<dbReference type="AlphaFoldDB" id="A0A0P0X180"/>
<sequence>MVAALPSSPILPAQKATVAVLRWSGGGGVSAERRWRRRFGGCRRRDVPVCGGLMPRMAPAELKPTTRSGSTPRRAPVWCGPLRQASPDPVSYAPKVFRVCTDLGF</sequence>
<protein>
    <submittedName>
        <fullName evidence="1">Os06g0728300 protein</fullName>
    </submittedName>
</protein>
<dbReference type="Proteomes" id="UP000059680">
    <property type="component" value="Chromosome 6"/>
</dbReference>
<proteinExistence type="predicted"/>
<gene>
    <name evidence="1" type="ordered locus">Os06g0728300</name>
    <name evidence="1" type="ORF">OSNPB_060728300</name>
</gene>
<organism evidence="1 2">
    <name type="scientific">Oryza sativa subsp. japonica</name>
    <name type="common">Rice</name>
    <dbReference type="NCBI Taxonomy" id="39947"/>
    <lineage>
        <taxon>Eukaryota</taxon>
        <taxon>Viridiplantae</taxon>
        <taxon>Streptophyta</taxon>
        <taxon>Embryophyta</taxon>
        <taxon>Tracheophyta</taxon>
        <taxon>Spermatophyta</taxon>
        <taxon>Magnoliopsida</taxon>
        <taxon>Liliopsida</taxon>
        <taxon>Poales</taxon>
        <taxon>Poaceae</taxon>
        <taxon>BOP clade</taxon>
        <taxon>Oryzoideae</taxon>
        <taxon>Oryzeae</taxon>
        <taxon>Oryzinae</taxon>
        <taxon>Oryza</taxon>
        <taxon>Oryza sativa</taxon>
    </lineage>
</organism>
<keyword evidence="2" id="KW-1185">Reference proteome</keyword>
<reference evidence="1 2" key="2">
    <citation type="journal article" date="2013" name="Plant Cell Physiol.">
        <title>Rice Annotation Project Database (RAP-DB): an integrative and interactive database for rice genomics.</title>
        <authorList>
            <person name="Sakai H."/>
            <person name="Lee S.S."/>
            <person name="Tanaka T."/>
            <person name="Numa H."/>
            <person name="Kim J."/>
            <person name="Kawahara Y."/>
            <person name="Wakimoto H."/>
            <person name="Yang C.C."/>
            <person name="Iwamoto M."/>
            <person name="Abe T."/>
            <person name="Yamada Y."/>
            <person name="Muto A."/>
            <person name="Inokuchi H."/>
            <person name="Ikemura T."/>
            <person name="Matsumoto T."/>
            <person name="Sasaki T."/>
            <person name="Itoh T."/>
        </authorList>
    </citation>
    <scope>NUCLEOTIDE SEQUENCE [LARGE SCALE GENOMIC DNA]</scope>
    <source>
        <strain evidence="2">cv. Nipponbare</strain>
    </source>
</reference>